<name>A0ABQ9ENK4_TEGGR</name>
<comment type="caution">
    <text evidence="3">The sequence shown here is derived from an EMBL/GenBank/DDBJ whole genome shotgun (WGS) entry which is preliminary data.</text>
</comment>
<dbReference type="PROSITE" id="PS50137">
    <property type="entry name" value="DS_RBD"/>
    <property type="match status" value="1"/>
</dbReference>
<dbReference type="SMART" id="SM00358">
    <property type="entry name" value="DSRM"/>
    <property type="match status" value="1"/>
</dbReference>
<sequence length="148" mass="16594">MNSKPVIVEVVKENAPGTQELPRENIKQEVIQQEVAQHKVVPQEVVPQEAIQQENVNMEPVYTVTEDAPQMAARPVPALSCKHPVMHLNELRKGLEYNLVAEEDEGKEKMYTYAVYVDGELFQGKAKSKKGAKAEAAKYALLKCYSIN</sequence>
<keyword evidence="4" id="KW-1185">Reference proteome</keyword>
<dbReference type="PANTHER" id="PTHR10910:SF62">
    <property type="entry name" value="AT07585P-RELATED"/>
    <property type="match status" value="1"/>
</dbReference>
<dbReference type="InterPro" id="IPR014720">
    <property type="entry name" value="dsRBD_dom"/>
</dbReference>
<evidence type="ECO:0000259" key="2">
    <source>
        <dbReference type="PROSITE" id="PS50137"/>
    </source>
</evidence>
<proteinExistence type="predicted"/>
<accession>A0ABQ9ENK4</accession>
<dbReference type="Pfam" id="PF00035">
    <property type="entry name" value="dsrm"/>
    <property type="match status" value="1"/>
</dbReference>
<reference evidence="3 4" key="1">
    <citation type="submission" date="2022-12" db="EMBL/GenBank/DDBJ databases">
        <title>Chromosome-level genome of Tegillarca granosa.</title>
        <authorList>
            <person name="Kim J."/>
        </authorList>
    </citation>
    <scope>NUCLEOTIDE SEQUENCE [LARGE SCALE GENOMIC DNA]</scope>
    <source>
        <strain evidence="3">Teg-2019</strain>
        <tissue evidence="3">Adductor muscle</tissue>
    </source>
</reference>
<gene>
    <name evidence="3" type="ORF">KUTeg_014913</name>
</gene>
<evidence type="ECO:0000256" key="1">
    <source>
        <dbReference type="PROSITE-ProRule" id="PRU00266"/>
    </source>
</evidence>
<dbReference type="Gene3D" id="3.30.160.20">
    <property type="match status" value="1"/>
</dbReference>
<dbReference type="SUPFAM" id="SSF54768">
    <property type="entry name" value="dsRNA-binding domain-like"/>
    <property type="match status" value="1"/>
</dbReference>
<dbReference type="Proteomes" id="UP001217089">
    <property type="component" value="Unassembled WGS sequence"/>
</dbReference>
<evidence type="ECO:0000313" key="4">
    <source>
        <dbReference type="Proteomes" id="UP001217089"/>
    </source>
</evidence>
<protein>
    <recommendedName>
        <fullName evidence="2">DRBM domain-containing protein</fullName>
    </recommendedName>
</protein>
<evidence type="ECO:0000313" key="3">
    <source>
        <dbReference type="EMBL" id="KAJ8306829.1"/>
    </source>
</evidence>
<dbReference type="PANTHER" id="PTHR10910">
    <property type="entry name" value="EUKARYOTE SPECIFIC DSRNA BINDING PROTEIN"/>
    <property type="match status" value="1"/>
</dbReference>
<keyword evidence="1" id="KW-0694">RNA-binding</keyword>
<organism evidence="3 4">
    <name type="scientific">Tegillarca granosa</name>
    <name type="common">Malaysian cockle</name>
    <name type="synonym">Anadara granosa</name>
    <dbReference type="NCBI Taxonomy" id="220873"/>
    <lineage>
        <taxon>Eukaryota</taxon>
        <taxon>Metazoa</taxon>
        <taxon>Spiralia</taxon>
        <taxon>Lophotrochozoa</taxon>
        <taxon>Mollusca</taxon>
        <taxon>Bivalvia</taxon>
        <taxon>Autobranchia</taxon>
        <taxon>Pteriomorphia</taxon>
        <taxon>Arcoida</taxon>
        <taxon>Arcoidea</taxon>
        <taxon>Arcidae</taxon>
        <taxon>Tegillarca</taxon>
    </lineage>
</organism>
<feature type="domain" description="DRBM" evidence="2">
    <location>
        <begin position="96"/>
        <end position="146"/>
    </location>
</feature>
<dbReference type="EMBL" id="JARBDR010000793">
    <property type="protein sequence ID" value="KAJ8306829.1"/>
    <property type="molecule type" value="Genomic_DNA"/>
</dbReference>